<organism evidence="2">
    <name type="scientific">Zea mays</name>
    <name type="common">Maize</name>
    <dbReference type="NCBI Taxonomy" id="4577"/>
    <lineage>
        <taxon>Eukaryota</taxon>
        <taxon>Viridiplantae</taxon>
        <taxon>Streptophyta</taxon>
        <taxon>Embryophyta</taxon>
        <taxon>Tracheophyta</taxon>
        <taxon>Spermatophyta</taxon>
        <taxon>Magnoliopsida</taxon>
        <taxon>Liliopsida</taxon>
        <taxon>Poales</taxon>
        <taxon>Poaceae</taxon>
        <taxon>PACMAD clade</taxon>
        <taxon>Panicoideae</taxon>
        <taxon>Andropogonodae</taxon>
        <taxon>Andropogoneae</taxon>
        <taxon>Tripsacinae</taxon>
        <taxon>Zea</taxon>
    </lineage>
</organism>
<dbReference type="GO" id="GO:0005975">
    <property type="term" value="P:carbohydrate metabolic process"/>
    <property type="evidence" value="ECO:0007669"/>
    <property type="project" value="InterPro"/>
</dbReference>
<dbReference type="Gene3D" id="1.50.10.10">
    <property type="match status" value="1"/>
</dbReference>
<feature type="non-terminal residue" evidence="2">
    <location>
        <position position="1"/>
    </location>
</feature>
<feature type="region of interest" description="Disordered" evidence="1">
    <location>
        <begin position="1"/>
        <end position="36"/>
    </location>
</feature>
<name>A0A1D6HM46_MAIZE</name>
<feature type="compositionally biased region" description="Basic and acidic residues" evidence="1">
    <location>
        <begin position="1"/>
        <end position="12"/>
    </location>
</feature>
<proteinExistence type="predicted"/>
<evidence type="ECO:0000313" key="2">
    <source>
        <dbReference type="EMBL" id="AQK75438.1"/>
    </source>
</evidence>
<dbReference type="EMBL" id="CM000781">
    <property type="protein sequence ID" value="AQK75438.1"/>
    <property type="molecule type" value="Genomic_DNA"/>
</dbReference>
<feature type="compositionally biased region" description="Basic residues" evidence="1">
    <location>
        <begin position="78"/>
        <end position="98"/>
    </location>
</feature>
<feature type="compositionally biased region" description="Basic residues" evidence="1">
    <location>
        <begin position="27"/>
        <end position="36"/>
    </location>
</feature>
<gene>
    <name evidence="2" type="ORF">ZEAMMB73_Zm00001d018279</name>
</gene>
<feature type="region of interest" description="Disordered" evidence="1">
    <location>
        <begin position="78"/>
        <end position="112"/>
    </location>
</feature>
<sequence>VPFRHARTEARQHARPRRPGLRGAGAGRRRPATGAGRRLRLRLQGCPQQDHHIPGGAALREAAAQQPRKVARRLRARRRQARQCGSHRRILRRRRQRQVRAPAGVHGDDAGVNDGFVDKRGNSSYTEPCTYINSLAIGPLAALAVRGVQLVATQ</sequence>
<protein>
    <submittedName>
        <fullName evidence="2">Endoglucanase 15</fullName>
    </submittedName>
</protein>
<reference evidence="2" key="1">
    <citation type="submission" date="2015-12" db="EMBL/GenBank/DDBJ databases">
        <title>Update maize B73 reference genome by single molecule sequencing technologies.</title>
        <authorList>
            <consortium name="Maize Genome Sequencing Project"/>
            <person name="Ware D."/>
        </authorList>
    </citation>
    <scope>NUCLEOTIDE SEQUENCE</scope>
    <source>
        <tissue evidence="2">Seedling</tissue>
    </source>
</reference>
<dbReference type="InterPro" id="IPR012341">
    <property type="entry name" value="6hp_glycosidase-like_sf"/>
</dbReference>
<dbReference type="AlphaFoldDB" id="A0A1D6HM46"/>
<accession>A0A1D6HM46</accession>
<evidence type="ECO:0000256" key="1">
    <source>
        <dbReference type="SAM" id="MobiDB-lite"/>
    </source>
</evidence>